<name>A0A9P6YB63_RHIOR</name>
<dbReference type="SUPFAM" id="SSF47954">
    <property type="entry name" value="Cyclin-like"/>
    <property type="match status" value="1"/>
</dbReference>
<dbReference type="InterPro" id="IPR036915">
    <property type="entry name" value="Cyclin-like_sf"/>
</dbReference>
<dbReference type="InterPro" id="IPR006671">
    <property type="entry name" value="Cyclin_N"/>
</dbReference>
<reference evidence="2" key="1">
    <citation type="journal article" date="2020" name="Microb. Genom.">
        <title>Genetic diversity of clinical and environmental Mucorales isolates obtained from an investigation of mucormycosis cases among solid organ transplant recipients.</title>
        <authorList>
            <person name="Nguyen M.H."/>
            <person name="Kaul D."/>
            <person name="Muto C."/>
            <person name="Cheng S.J."/>
            <person name="Richter R.A."/>
            <person name="Bruno V.M."/>
            <person name="Liu G."/>
            <person name="Beyhan S."/>
            <person name="Sundermann A.J."/>
            <person name="Mounaud S."/>
            <person name="Pasculle A.W."/>
            <person name="Nierman W.C."/>
            <person name="Driscoll E."/>
            <person name="Cumbie R."/>
            <person name="Clancy C.J."/>
            <person name="Dupont C.L."/>
        </authorList>
    </citation>
    <scope>NUCLEOTIDE SEQUENCE</scope>
    <source>
        <strain evidence="2">GL16</strain>
    </source>
</reference>
<sequence length="218" mass="25229">MNSPLLPFTTNNDTLLSHKIIKNPVSSHLLDYITIQFESIIPCVGEDYFSAKKRTQSPHQLLPSPPLTSSDSTIIPLRSFIESIVTKSNTTTGTLISTLSYAKRLKNLLSRTSKGMECTRHRIFLATIIITTKYLHDSAIKNKYWVTYAEMFTAHEINLMEKQLLQLLDYNLEINDFDTIMDYIIQLYTKEYLYHSDYIKWNHIPSLVIYKEVLEEGV</sequence>
<dbReference type="GO" id="GO:0005634">
    <property type="term" value="C:nucleus"/>
    <property type="evidence" value="ECO:0007669"/>
    <property type="project" value="TreeGrafter"/>
</dbReference>
<accession>A0A9P6YB63</accession>
<dbReference type="Gene3D" id="1.10.472.10">
    <property type="entry name" value="Cyclin-like"/>
    <property type="match status" value="1"/>
</dbReference>
<dbReference type="OMA" id="HEEYIQH"/>
<dbReference type="EMBL" id="JAANIT010000857">
    <property type="protein sequence ID" value="KAG1543957.1"/>
    <property type="molecule type" value="Genomic_DNA"/>
</dbReference>
<dbReference type="CDD" id="cd20557">
    <property type="entry name" value="CYCLIN_ScPCL1-like"/>
    <property type="match status" value="1"/>
</dbReference>
<organism evidence="2 3">
    <name type="scientific">Rhizopus oryzae</name>
    <name type="common">Mucormycosis agent</name>
    <name type="synonym">Rhizopus arrhizus var. delemar</name>
    <dbReference type="NCBI Taxonomy" id="64495"/>
    <lineage>
        <taxon>Eukaryota</taxon>
        <taxon>Fungi</taxon>
        <taxon>Fungi incertae sedis</taxon>
        <taxon>Mucoromycota</taxon>
        <taxon>Mucoromycotina</taxon>
        <taxon>Mucoromycetes</taxon>
        <taxon>Mucorales</taxon>
        <taxon>Mucorineae</taxon>
        <taxon>Rhizopodaceae</taxon>
        <taxon>Rhizopus</taxon>
    </lineage>
</organism>
<dbReference type="PANTHER" id="PTHR15615:SF10">
    <property type="entry name" value="PHO85 CYCLIN-2-RELATED"/>
    <property type="match status" value="1"/>
</dbReference>
<dbReference type="GO" id="GO:0019901">
    <property type="term" value="F:protein kinase binding"/>
    <property type="evidence" value="ECO:0007669"/>
    <property type="project" value="InterPro"/>
</dbReference>
<dbReference type="Proteomes" id="UP000717996">
    <property type="component" value="Unassembled WGS sequence"/>
</dbReference>
<comment type="caution">
    <text evidence="2">The sequence shown here is derived from an EMBL/GenBank/DDBJ whole genome shotgun (WGS) entry which is preliminary data.</text>
</comment>
<evidence type="ECO:0000259" key="1">
    <source>
        <dbReference type="Pfam" id="PF00134"/>
    </source>
</evidence>
<evidence type="ECO:0000313" key="3">
    <source>
        <dbReference type="Proteomes" id="UP000717996"/>
    </source>
</evidence>
<evidence type="ECO:0000313" key="2">
    <source>
        <dbReference type="EMBL" id="KAG1543957.1"/>
    </source>
</evidence>
<dbReference type="GO" id="GO:0000307">
    <property type="term" value="C:cyclin-dependent protein kinase holoenzyme complex"/>
    <property type="evidence" value="ECO:0007669"/>
    <property type="project" value="TreeGrafter"/>
</dbReference>
<dbReference type="InterPro" id="IPR013922">
    <property type="entry name" value="Cyclin_PHO80-like"/>
</dbReference>
<feature type="domain" description="Cyclin N-terminal" evidence="1">
    <location>
        <begin position="75"/>
        <end position="172"/>
    </location>
</feature>
<proteinExistence type="predicted"/>
<dbReference type="AlphaFoldDB" id="A0A9P6YB63"/>
<dbReference type="PANTHER" id="PTHR15615">
    <property type="match status" value="1"/>
</dbReference>
<dbReference type="OrthoDB" id="10250320at2759"/>
<protein>
    <recommendedName>
        <fullName evidence="1">Cyclin N-terminal domain-containing protein</fullName>
    </recommendedName>
</protein>
<gene>
    <name evidence="2" type="ORF">G6F51_006360</name>
</gene>
<dbReference type="Pfam" id="PF00134">
    <property type="entry name" value="Cyclin_N"/>
    <property type="match status" value="1"/>
</dbReference>
<dbReference type="GO" id="GO:0016538">
    <property type="term" value="F:cyclin-dependent protein serine/threonine kinase regulator activity"/>
    <property type="evidence" value="ECO:0007669"/>
    <property type="project" value="TreeGrafter"/>
</dbReference>